<dbReference type="InterPro" id="IPR013785">
    <property type="entry name" value="Aldolase_TIM"/>
</dbReference>
<dbReference type="PaxDb" id="469381-Dpep_0653"/>
<dbReference type="InterPro" id="IPR000887">
    <property type="entry name" value="Aldlse_KDPG_KHG"/>
</dbReference>
<evidence type="ECO:0000256" key="4">
    <source>
        <dbReference type="ARBA" id="ARBA00023239"/>
    </source>
</evidence>
<dbReference type="EMBL" id="ABTR02000001">
    <property type="protein sequence ID" value="EFC90681.1"/>
    <property type="molecule type" value="Genomic_DNA"/>
</dbReference>
<accession>D2Z5D4</accession>
<dbReference type="PANTHER" id="PTHR30246:SF1">
    <property type="entry name" value="2-DEHYDRO-3-DEOXY-6-PHOSPHOGALACTONATE ALDOLASE-RELATED"/>
    <property type="match status" value="1"/>
</dbReference>
<dbReference type="CDD" id="cd00452">
    <property type="entry name" value="KDPG_aldolase"/>
    <property type="match status" value="1"/>
</dbReference>
<evidence type="ECO:0000313" key="7">
    <source>
        <dbReference type="Proteomes" id="UP000006427"/>
    </source>
</evidence>
<comment type="subunit">
    <text evidence="3">Homotrimer.</text>
</comment>
<keyword evidence="5" id="KW-0119">Carbohydrate metabolism</keyword>
<keyword evidence="4" id="KW-0456">Lyase</keyword>
<dbReference type="eggNOG" id="COG0800">
    <property type="taxonomic scope" value="Bacteria"/>
</dbReference>
<name>D2Z5D4_9BACT</name>
<dbReference type="NCBIfam" id="TIGR01182">
    <property type="entry name" value="eda"/>
    <property type="match status" value="1"/>
</dbReference>
<dbReference type="Gene3D" id="3.20.20.70">
    <property type="entry name" value="Aldolase class I"/>
    <property type="match status" value="1"/>
</dbReference>
<evidence type="ECO:0000256" key="2">
    <source>
        <dbReference type="ARBA" id="ARBA00006906"/>
    </source>
</evidence>
<dbReference type="RefSeq" id="WP_005659579.1">
    <property type="nucleotide sequence ID" value="NZ_ABTR02000001.1"/>
</dbReference>
<sequence length="215" mass="21954">MASDKAGIIRSIGEAGVVAVIRAEDARQGMDLAKAVNAGGIPAVEVTMTVPGAIDILETMASEGGPLLGAGTVLDPETARACILAGAKFIVAPNLNEDVLKICNRYSVPCMPGIGTVTELIRALEMGADVVKAFPGEVLGPSFIKAVKGPVPNARIMPTGGVSLDNLDRWFAAGAFAVGMGGALTKPGGVSGDMELVAETARRIMDRIAEIRGGK</sequence>
<reference evidence="6 7" key="1">
    <citation type="journal article" date="2010" name="Stand. Genomic Sci.">
        <title>Permanent draft genome sequence of Dethiosulfovibrio peptidovorans type strain (SEBR 4207).</title>
        <authorList>
            <person name="Labutti K."/>
            <person name="Mayilraj S."/>
            <person name="Clum A."/>
            <person name="Lucas S."/>
            <person name="Glavina Del Rio T."/>
            <person name="Nolan M."/>
            <person name="Tice H."/>
            <person name="Cheng J.F."/>
            <person name="Pitluck S."/>
            <person name="Liolios K."/>
            <person name="Ivanova N."/>
            <person name="Mavromatis K."/>
            <person name="Mikhailova N."/>
            <person name="Pati A."/>
            <person name="Goodwin L."/>
            <person name="Chen A."/>
            <person name="Palaniappan K."/>
            <person name="Land M."/>
            <person name="Hauser L."/>
            <person name="Chang Y.J."/>
            <person name="Jeffries C.D."/>
            <person name="Rohde M."/>
            <person name="Spring S."/>
            <person name="Goker M."/>
            <person name="Woyke T."/>
            <person name="Bristow J."/>
            <person name="Eisen J.A."/>
            <person name="Markowitz V."/>
            <person name="Hugenholtz P."/>
            <person name="Kyrpides N.C."/>
            <person name="Klenk H.P."/>
            <person name="Lapidus A."/>
        </authorList>
    </citation>
    <scope>NUCLEOTIDE SEQUENCE [LARGE SCALE GENOMIC DNA]</scope>
    <source>
        <strain evidence="6 7">DSM 11002</strain>
    </source>
</reference>
<dbReference type="OrthoDB" id="9802667at2"/>
<comment type="caution">
    <text evidence="6">The sequence shown here is derived from an EMBL/GenBank/DDBJ whole genome shotgun (WGS) entry which is preliminary data.</text>
</comment>
<dbReference type="NCBIfam" id="NF005119">
    <property type="entry name" value="PRK06552.1"/>
    <property type="match status" value="1"/>
</dbReference>
<comment type="similarity">
    <text evidence="2">Belongs to the KHG/KDPG aldolase family.</text>
</comment>
<dbReference type="AlphaFoldDB" id="D2Z5D4"/>
<organism evidence="6 7">
    <name type="scientific">Dethiosulfovibrio peptidovorans DSM 11002</name>
    <dbReference type="NCBI Taxonomy" id="469381"/>
    <lineage>
        <taxon>Bacteria</taxon>
        <taxon>Thermotogati</taxon>
        <taxon>Synergistota</taxon>
        <taxon>Synergistia</taxon>
        <taxon>Synergistales</taxon>
        <taxon>Dethiosulfovibrionaceae</taxon>
        <taxon>Dethiosulfovibrio</taxon>
    </lineage>
</organism>
<evidence type="ECO:0000256" key="5">
    <source>
        <dbReference type="ARBA" id="ARBA00023277"/>
    </source>
</evidence>
<dbReference type="Proteomes" id="UP000006427">
    <property type="component" value="Unassembled WGS sequence"/>
</dbReference>
<comment type="pathway">
    <text evidence="1">Carbohydrate acid metabolism.</text>
</comment>
<evidence type="ECO:0000313" key="6">
    <source>
        <dbReference type="EMBL" id="EFC90681.1"/>
    </source>
</evidence>
<gene>
    <name evidence="6" type="ORF">Dpep_0653</name>
</gene>
<protein>
    <submittedName>
        <fullName evidence="6">2-dehydro-3-deoxyphosphogluconate aldolase/4-hydroxy-2-oxoglutarate aldolase</fullName>
    </submittedName>
</protein>
<dbReference type="Pfam" id="PF01081">
    <property type="entry name" value="Aldolase"/>
    <property type="match status" value="1"/>
</dbReference>
<evidence type="ECO:0000256" key="3">
    <source>
        <dbReference type="ARBA" id="ARBA00011233"/>
    </source>
</evidence>
<dbReference type="SUPFAM" id="SSF51569">
    <property type="entry name" value="Aldolase"/>
    <property type="match status" value="1"/>
</dbReference>
<dbReference type="GO" id="GO:0016829">
    <property type="term" value="F:lyase activity"/>
    <property type="evidence" value="ECO:0007669"/>
    <property type="project" value="UniProtKB-KW"/>
</dbReference>
<proteinExistence type="inferred from homology"/>
<dbReference type="STRING" id="469381.Dpep_0653"/>
<dbReference type="PANTHER" id="PTHR30246">
    <property type="entry name" value="2-KETO-3-DEOXY-6-PHOSPHOGLUCONATE ALDOLASE"/>
    <property type="match status" value="1"/>
</dbReference>
<keyword evidence="7" id="KW-1185">Reference proteome</keyword>
<evidence type="ECO:0000256" key="1">
    <source>
        <dbReference type="ARBA" id="ARBA00004761"/>
    </source>
</evidence>